<dbReference type="SUPFAM" id="SSF48403">
    <property type="entry name" value="Ankyrin repeat"/>
    <property type="match status" value="1"/>
</dbReference>
<dbReference type="EC" id="3.5.1.2" evidence="3"/>
<evidence type="ECO:0000256" key="8">
    <source>
        <dbReference type="PROSITE-ProRule" id="PRU00023"/>
    </source>
</evidence>
<evidence type="ECO:0000256" key="6">
    <source>
        <dbReference type="ARBA" id="ARBA00023043"/>
    </source>
</evidence>
<evidence type="ECO:0000313" key="11">
    <source>
        <dbReference type="EMBL" id="KAK2842902.1"/>
    </source>
</evidence>
<dbReference type="SUPFAM" id="SSF56601">
    <property type="entry name" value="beta-lactamase/transpeptidase-like"/>
    <property type="match status" value="1"/>
</dbReference>
<keyword evidence="4" id="KW-0677">Repeat</keyword>
<organism evidence="11 12">
    <name type="scientific">Channa striata</name>
    <name type="common">Snakehead murrel</name>
    <name type="synonym">Ophicephalus striatus</name>
    <dbReference type="NCBI Taxonomy" id="64152"/>
    <lineage>
        <taxon>Eukaryota</taxon>
        <taxon>Metazoa</taxon>
        <taxon>Chordata</taxon>
        <taxon>Craniata</taxon>
        <taxon>Vertebrata</taxon>
        <taxon>Euteleostomi</taxon>
        <taxon>Actinopterygii</taxon>
        <taxon>Neopterygii</taxon>
        <taxon>Teleostei</taxon>
        <taxon>Neoteleostei</taxon>
        <taxon>Acanthomorphata</taxon>
        <taxon>Anabantaria</taxon>
        <taxon>Anabantiformes</taxon>
        <taxon>Channoidei</taxon>
        <taxon>Channidae</taxon>
        <taxon>Channa</taxon>
    </lineage>
</organism>
<dbReference type="PROSITE" id="PS50297">
    <property type="entry name" value="ANK_REP_REGION"/>
    <property type="match status" value="1"/>
</dbReference>
<dbReference type="GO" id="GO:0006537">
    <property type="term" value="P:glutamate biosynthetic process"/>
    <property type="evidence" value="ECO:0007669"/>
    <property type="project" value="TreeGrafter"/>
</dbReference>
<evidence type="ECO:0000256" key="1">
    <source>
        <dbReference type="ARBA" id="ARBA00010453"/>
    </source>
</evidence>
<evidence type="ECO:0000256" key="3">
    <source>
        <dbReference type="ARBA" id="ARBA00012918"/>
    </source>
</evidence>
<keyword evidence="5" id="KW-0378">Hydrolase</keyword>
<evidence type="ECO:0000313" key="12">
    <source>
        <dbReference type="Proteomes" id="UP001187415"/>
    </source>
</evidence>
<feature type="compositionally biased region" description="Basic and acidic residues" evidence="9">
    <location>
        <begin position="52"/>
        <end position="63"/>
    </location>
</feature>
<feature type="repeat" description="ANK" evidence="8">
    <location>
        <begin position="593"/>
        <end position="626"/>
    </location>
</feature>
<dbReference type="Pfam" id="PF13637">
    <property type="entry name" value="Ank_4"/>
    <property type="match status" value="1"/>
</dbReference>
<feature type="domain" description="Glutaminase EF-hand" evidence="10">
    <location>
        <begin position="152"/>
        <end position="230"/>
    </location>
</feature>
<dbReference type="GO" id="GO:0006543">
    <property type="term" value="P:L-glutamine catabolic process"/>
    <property type="evidence" value="ECO:0007669"/>
    <property type="project" value="TreeGrafter"/>
</dbReference>
<dbReference type="PANTHER" id="PTHR12544">
    <property type="entry name" value="GLUTAMINASE"/>
    <property type="match status" value="1"/>
</dbReference>
<keyword evidence="6 8" id="KW-0040">ANK repeat</keyword>
<name>A0AA88SMA5_CHASR</name>
<protein>
    <recommendedName>
        <fullName evidence="3">glutaminase</fullName>
        <ecNumber evidence="3">3.5.1.2</ecNumber>
    </recommendedName>
</protein>
<dbReference type="SMART" id="SM00248">
    <property type="entry name" value="ANK"/>
    <property type="match status" value="1"/>
</dbReference>
<feature type="compositionally biased region" description="Polar residues" evidence="9">
    <location>
        <begin position="67"/>
        <end position="76"/>
    </location>
</feature>
<dbReference type="InterPro" id="IPR012338">
    <property type="entry name" value="Beta-lactam/transpept-like"/>
</dbReference>
<dbReference type="PROSITE" id="PS50088">
    <property type="entry name" value="ANK_REPEAT"/>
    <property type="match status" value="1"/>
</dbReference>
<sequence length="1005" mass="111753">MKTGLTHLKPSMENSQNQEVEDSSDLCFQRTPSLRRKWRKRYGGLDGNKLLEPNKEADMKDDGWMTDESQQRNPESQEAIPRPAPRSIIQNQVQNPVQKPISLISPGPAAVNNGCLKPPLPQAMVKPEDRDSPPSQHWFPPQQSAAKRRVAADVLFDSFASDGRVKVNQFFESIWSSGLHRSDPRLRECFFHLRKLQDAEGSVDRNTFHRCVTGFVSLILKALQGRFVIPDFSTFTEETQKLFSRCRQLSSVRDKEKDNMDGAKWGVSVCTVDGQRLSLGDWAGSLLLGEVSWPLVYAVAVDLLGSDLVHRYVGVEEYSRHDSPFTLTKTGIPHSPLTETGAIVTTCLLQLAGRLCAEEEEKYDSVLNVIRRLCNKEHASLNCTSFQSSRKSSVRLHALSFYLQEKKCFPEKVDINAALDLILQCSSTEVTCESGAAMAASLANGGLCPLSGDQVLSPLATRSTLSMMQVAGMKDYSTTFHYKTSIPAVSSSQGSLLAVVPGVLGLMAFSPEVDACGNPWRAVHFCQELISAFQLHSFDIRTPFRQILAYRQWKSESEGYQIMNVLLAAFKGDVQALRRYFLSGVDVNAVDYDGRSALHVAAAEGHSEVIRFLLENTGANPALKDRHFTEPGSMMGSFRRPRPRFMSSPVLSDLARFHASSPALQISNTSVWNSVQSAVMKVFQGGALQTNELYTLNESIRWLLKTEMGSFITEYFQNQLLTRGLSEILDQILLHSGDEQLVTLADIWDRFFTETLPTLQAIFYPVQGQELTVRQMALLAFRDLVLLKLHLEESLVTAAFIPPPVTQMLLVLQGIHESSGPSVEYYKLERLVEIVVSPYLSNVLQNRNQLQIGSLLGNQSQPEITITQHHSSSDSSSLAPLVEQEGEAYLEKVPGLLWILDGPQRPSFMQLEVMLVECGLLHFLPTSGEERTASSAVVDGPGVVLQVQHTAFISAGVGIYQKNIWSKYLIDPGSSAKPSTSDFLERPCLDLQMRKHTPMPVMPDI</sequence>
<gene>
    <name evidence="11" type="ORF">Q5P01_013102</name>
</gene>
<dbReference type="Gene3D" id="1.10.238.210">
    <property type="match status" value="1"/>
</dbReference>
<dbReference type="InterPro" id="IPR015868">
    <property type="entry name" value="Glutaminase"/>
</dbReference>
<keyword evidence="12" id="KW-1185">Reference proteome</keyword>
<dbReference type="InterPro" id="IPR013745">
    <property type="entry name" value="Bit61/PRR5"/>
</dbReference>
<evidence type="ECO:0000256" key="7">
    <source>
        <dbReference type="ARBA" id="ARBA00049534"/>
    </source>
</evidence>
<feature type="region of interest" description="Disordered" evidence="9">
    <location>
        <begin position="38"/>
        <end position="85"/>
    </location>
</feature>
<evidence type="ECO:0000256" key="5">
    <source>
        <dbReference type="ARBA" id="ARBA00022801"/>
    </source>
</evidence>
<reference evidence="11" key="1">
    <citation type="submission" date="2023-07" db="EMBL/GenBank/DDBJ databases">
        <title>Chromosome-level Genome Assembly of Striped Snakehead (Channa striata).</title>
        <authorList>
            <person name="Liu H."/>
        </authorList>
    </citation>
    <scope>NUCLEOTIDE SEQUENCE</scope>
    <source>
        <strain evidence="11">Gz</strain>
        <tissue evidence="11">Muscle</tissue>
    </source>
</reference>
<dbReference type="AlphaFoldDB" id="A0AA88SMA5"/>
<evidence type="ECO:0000256" key="9">
    <source>
        <dbReference type="SAM" id="MobiDB-lite"/>
    </source>
</evidence>
<dbReference type="EMBL" id="JAUPFM010000009">
    <property type="protein sequence ID" value="KAK2842902.1"/>
    <property type="molecule type" value="Genomic_DNA"/>
</dbReference>
<dbReference type="InterPro" id="IPR036770">
    <property type="entry name" value="Ankyrin_rpt-contain_sf"/>
</dbReference>
<dbReference type="Proteomes" id="UP001187415">
    <property type="component" value="Unassembled WGS sequence"/>
</dbReference>
<dbReference type="Pfam" id="PF17959">
    <property type="entry name" value="EF-hand_14"/>
    <property type="match status" value="1"/>
</dbReference>
<accession>A0AA88SMA5</accession>
<evidence type="ECO:0000259" key="10">
    <source>
        <dbReference type="Pfam" id="PF17959"/>
    </source>
</evidence>
<comment type="caution">
    <text evidence="11">The sequence shown here is derived from an EMBL/GenBank/DDBJ whole genome shotgun (WGS) entry which is preliminary data.</text>
</comment>
<dbReference type="Pfam" id="PF04960">
    <property type="entry name" value="Glutaminase"/>
    <property type="match status" value="1"/>
</dbReference>
<comment type="similarity">
    <text evidence="1">Belongs to the PROTOR family.</text>
</comment>
<feature type="region of interest" description="Disordered" evidence="9">
    <location>
        <begin position="1"/>
        <end position="26"/>
    </location>
</feature>
<dbReference type="GO" id="GO:0004359">
    <property type="term" value="F:glutaminase activity"/>
    <property type="evidence" value="ECO:0007669"/>
    <property type="project" value="UniProtKB-EC"/>
</dbReference>
<proteinExistence type="inferred from homology"/>
<dbReference type="InterPro" id="IPR002110">
    <property type="entry name" value="Ankyrin_rpt"/>
</dbReference>
<comment type="similarity">
    <text evidence="2">Belongs to the glutaminase family.</text>
</comment>
<dbReference type="Gene3D" id="1.25.40.20">
    <property type="entry name" value="Ankyrin repeat-containing domain"/>
    <property type="match status" value="1"/>
</dbReference>
<feature type="region of interest" description="Disordered" evidence="9">
    <location>
        <begin position="117"/>
        <end position="140"/>
    </location>
</feature>
<dbReference type="InterPro" id="IPR041541">
    <property type="entry name" value="Glutaminase_EF-hand"/>
</dbReference>
<evidence type="ECO:0000256" key="4">
    <source>
        <dbReference type="ARBA" id="ARBA00022737"/>
    </source>
</evidence>
<dbReference type="Pfam" id="PF08539">
    <property type="entry name" value="HbrB"/>
    <property type="match status" value="1"/>
</dbReference>
<evidence type="ECO:0000256" key="2">
    <source>
        <dbReference type="ARBA" id="ARBA00011076"/>
    </source>
</evidence>
<dbReference type="Gene3D" id="3.40.710.10">
    <property type="entry name" value="DD-peptidase/beta-lactamase superfamily"/>
    <property type="match status" value="1"/>
</dbReference>
<dbReference type="PANTHER" id="PTHR12544:SF26">
    <property type="entry name" value="GLUTAMINASE"/>
    <property type="match status" value="1"/>
</dbReference>
<comment type="catalytic activity">
    <reaction evidence="7">
        <text>L-glutamine + H2O = L-glutamate + NH4(+)</text>
        <dbReference type="Rhea" id="RHEA:15889"/>
        <dbReference type="ChEBI" id="CHEBI:15377"/>
        <dbReference type="ChEBI" id="CHEBI:28938"/>
        <dbReference type="ChEBI" id="CHEBI:29985"/>
        <dbReference type="ChEBI" id="CHEBI:58359"/>
        <dbReference type="EC" id="3.5.1.2"/>
    </reaction>
</comment>